<feature type="compositionally biased region" description="Low complexity" evidence="1">
    <location>
        <begin position="328"/>
        <end position="348"/>
    </location>
</feature>
<dbReference type="AlphaFoldDB" id="A0A2A2ZAQ3"/>
<proteinExistence type="predicted"/>
<reference evidence="2 3" key="1">
    <citation type="submission" date="2017-08" db="EMBL/GenBank/DDBJ databases">
        <title>Phylogenetic analysis of Mycobacterium avium complex whole genomes.</title>
        <authorList>
            <person name="Caverly L.J."/>
            <person name="Spilker T."/>
            <person name="Lipuma J."/>
        </authorList>
    </citation>
    <scope>NUCLEOTIDE SEQUENCE [LARGE SCALE GENOMIC DNA]</scope>
    <source>
        <strain evidence="2 3">FLAC0165</strain>
    </source>
</reference>
<feature type="compositionally biased region" description="Pro residues" evidence="1">
    <location>
        <begin position="389"/>
        <end position="407"/>
    </location>
</feature>
<feature type="compositionally biased region" description="Low complexity" evidence="1">
    <location>
        <begin position="293"/>
        <end position="309"/>
    </location>
</feature>
<comment type="caution">
    <text evidence="2">The sequence shown here is derived from an EMBL/GenBank/DDBJ whole genome shotgun (WGS) entry which is preliminary data.</text>
</comment>
<accession>A0A2A2ZAQ3</accession>
<evidence type="ECO:0000256" key="1">
    <source>
        <dbReference type="SAM" id="MobiDB-lite"/>
    </source>
</evidence>
<dbReference type="Proteomes" id="UP000217768">
    <property type="component" value="Unassembled WGS sequence"/>
</dbReference>
<evidence type="ECO:0000313" key="3">
    <source>
        <dbReference type="Proteomes" id="UP000217768"/>
    </source>
</evidence>
<sequence>MAGELAKWLSPGAIALGETAQAIALAKLNTITTVMRAEALIAMAEFRIAQLRPVAAGSGPHASAAHIEIDALRRQIEADKDTARTAIAGIYEGVPEPVLPSALGLTPVIHTGPPAGTGTGNGGAINVKPASTQGESDGATALDNSTRSQASERLPGETDARRGNAGGPTRNDENASGSSQHEDRTGTGSDGNSEVIAVANQQPVERLPGTVQADVTPVPPSVSAPSTGAGTPAGGLGGASMPRVSSPVSNPLGGLGSSPTGGALSSGAPSAPSSAVPQTPAQQFLSGAAQGFSSQSPLASGAAAAAAQPFKPPPGSTMPAGPPPAATPPASSAVSSPGQAAQVQTPVSASPPPASSPPAAGAPPANAVPLAPPPAAGVPPPASTASPLPGAPAAPAPPPVAPPPPPVLGLGKLASAVKSANHVSHGEGLRPSLEFNTAVSLVAALHDPAIAALSGGEVGEWACAVFKRADEPARFVVASREGLSWTPPGVYMPAGVTVAGLDPAVGYGTRKLWRGLRPPARVLAEYAKAIGEQPRIVVARHWSGLDALFPKPTVVAADDQVTVSPPNLVLDPACRHRLEVASPTYFWAQVCAIGESDIAAQIRTVAENVVEAHDTAVTPAVLAELSRVLGGAPTVPPDLRSRVLAQIGQPGGEAVWQAVWDQMMAWRLAIMTAPVTAPNVLAAGEESPPWNTALVVADQVLRGWETLWLAQRPASREVLADMTYAAIGALNT</sequence>
<feature type="compositionally biased region" description="Pro residues" evidence="1">
    <location>
        <begin position="310"/>
        <end position="327"/>
    </location>
</feature>
<dbReference type="EMBL" id="NSFD01000063">
    <property type="protein sequence ID" value="PBA23549.1"/>
    <property type="molecule type" value="Genomic_DNA"/>
</dbReference>
<feature type="compositionally biased region" description="Low complexity" evidence="1">
    <location>
        <begin position="245"/>
        <end position="277"/>
    </location>
</feature>
<name>A0A2A2ZAQ3_MYCAV</name>
<feature type="compositionally biased region" description="Pro residues" evidence="1">
    <location>
        <begin position="370"/>
        <end position="382"/>
    </location>
</feature>
<gene>
    <name evidence="2" type="ORF">CKJ66_28010</name>
</gene>
<feature type="region of interest" description="Disordered" evidence="1">
    <location>
        <begin position="110"/>
        <end position="407"/>
    </location>
</feature>
<evidence type="ECO:0000313" key="2">
    <source>
        <dbReference type="EMBL" id="PBA23549.1"/>
    </source>
</evidence>
<feature type="compositionally biased region" description="Polar residues" evidence="1">
    <location>
        <begin position="142"/>
        <end position="151"/>
    </location>
</feature>
<protein>
    <submittedName>
        <fullName evidence="2">Uncharacterized protein</fullName>
    </submittedName>
</protein>
<organism evidence="2 3">
    <name type="scientific">Mycobacterium avium</name>
    <dbReference type="NCBI Taxonomy" id="1764"/>
    <lineage>
        <taxon>Bacteria</taxon>
        <taxon>Bacillati</taxon>
        <taxon>Actinomycetota</taxon>
        <taxon>Actinomycetes</taxon>
        <taxon>Mycobacteriales</taxon>
        <taxon>Mycobacteriaceae</taxon>
        <taxon>Mycobacterium</taxon>
        <taxon>Mycobacterium avium complex (MAC)</taxon>
    </lineage>
</organism>
<feature type="compositionally biased region" description="Low complexity" evidence="1">
    <location>
        <begin position="357"/>
        <end position="369"/>
    </location>
</feature>